<organism evidence="4 5">
    <name type="scientific">Streptomyces gilvosporeus</name>
    <dbReference type="NCBI Taxonomy" id="553510"/>
    <lineage>
        <taxon>Bacteria</taxon>
        <taxon>Bacillati</taxon>
        <taxon>Actinomycetota</taxon>
        <taxon>Actinomycetes</taxon>
        <taxon>Kitasatosporales</taxon>
        <taxon>Streptomycetaceae</taxon>
        <taxon>Streptomyces</taxon>
    </lineage>
</organism>
<name>A0A1V0TMX6_9ACTN</name>
<protein>
    <recommendedName>
        <fullName evidence="3">Flavin reductase like domain-containing protein</fullName>
    </recommendedName>
</protein>
<dbReference type="PANTHER" id="PTHR30466">
    <property type="entry name" value="FLAVIN REDUCTASE"/>
    <property type="match status" value="1"/>
</dbReference>
<dbReference type="Proteomes" id="UP000192726">
    <property type="component" value="Chromosome"/>
</dbReference>
<feature type="domain" description="Flavin reductase like" evidence="3">
    <location>
        <begin position="39"/>
        <end position="184"/>
    </location>
</feature>
<dbReference type="InterPro" id="IPR050268">
    <property type="entry name" value="NADH-dep_flavin_reductase"/>
</dbReference>
<dbReference type="GO" id="GO:0042602">
    <property type="term" value="F:riboflavin reductase (NADPH) activity"/>
    <property type="evidence" value="ECO:0007669"/>
    <property type="project" value="TreeGrafter"/>
</dbReference>
<dbReference type="InterPro" id="IPR012349">
    <property type="entry name" value="Split_barrel_FMN-bd"/>
</dbReference>
<dbReference type="STRING" id="553510.B1H19_08820"/>
<gene>
    <name evidence="4" type="ORF">B1H19_08820</name>
</gene>
<feature type="region of interest" description="Disordered" evidence="2">
    <location>
        <begin position="1"/>
        <end position="27"/>
    </location>
</feature>
<proteinExistence type="predicted"/>
<keyword evidence="5" id="KW-1185">Reference proteome</keyword>
<dbReference type="Gene3D" id="2.30.110.10">
    <property type="entry name" value="Electron Transport, Fmn-binding Protein, Chain A"/>
    <property type="match status" value="1"/>
</dbReference>
<dbReference type="SUPFAM" id="SSF50475">
    <property type="entry name" value="FMN-binding split barrel"/>
    <property type="match status" value="1"/>
</dbReference>
<dbReference type="InterPro" id="IPR002563">
    <property type="entry name" value="Flavin_Rdtase-like_dom"/>
</dbReference>
<sequence length="211" mass="22065">MASRLPLSPAARTAPPPVRWETAEDGPAPVPVNDFRSLMSTFPAGVAVVTTHGPDGRPRGLTCTSLASVTAEPPILSVCLTTRGETLQALRGCGAFAVNLLHERARHTAETFAKPVPDRFAHTVWQPAPETGLPWLSEDAFATAECQVAHLAEIGDHTLVLGLVTGLVQVTGTPLLYGAHRFASWPGGDIPAPQHLAGPAPVRAGVAESPC</sequence>
<dbReference type="EMBL" id="CP020569">
    <property type="protein sequence ID" value="ARF54284.1"/>
    <property type="molecule type" value="Genomic_DNA"/>
</dbReference>
<dbReference type="PANTHER" id="PTHR30466:SF1">
    <property type="entry name" value="FMN REDUCTASE (NADH) RUTF"/>
    <property type="match status" value="1"/>
</dbReference>
<dbReference type="KEGG" id="sgv:B1H19_08820"/>
<dbReference type="OrthoDB" id="9792858at2"/>
<dbReference type="SMART" id="SM00903">
    <property type="entry name" value="Flavin_Reduct"/>
    <property type="match status" value="1"/>
</dbReference>
<dbReference type="RefSeq" id="WP_083104065.1">
    <property type="nucleotide sequence ID" value="NZ_CP020569.1"/>
</dbReference>
<reference evidence="4 5" key="1">
    <citation type="submission" date="2017-04" db="EMBL/GenBank/DDBJ databases">
        <title>Complete Genome Sequence of Streptomyces gilvosporeus F607, a Capable Producer of Natamycin.</title>
        <authorList>
            <person name="Zong G."/>
            <person name="Zhong C."/>
            <person name="Fu J."/>
            <person name="Qin R."/>
            <person name="Cao G."/>
        </authorList>
    </citation>
    <scope>NUCLEOTIDE SEQUENCE [LARGE SCALE GENOMIC DNA]</scope>
    <source>
        <strain evidence="4 5">F607</strain>
    </source>
</reference>
<accession>A0A1V0TMX6</accession>
<dbReference type="GO" id="GO:0010181">
    <property type="term" value="F:FMN binding"/>
    <property type="evidence" value="ECO:0007669"/>
    <property type="project" value="InterPro"/>
</dbReference>
<evidence type="ECO:0000259" key="3">
    <source>
        <dbReference type="SMART" id="SM00903"/>
    </source>
</evidence>
<keyword evidence="1" id="KW-0560">Oxidoreductase</keyword>
<evidence type="ECO:0000256" key="1">
    <source>
        <dbReference type="ARBA" id="ARBA00023002"/>
    </source>
</evidence>
<dbReference type="AlphaFoldDB" id="A0A1V0TMX6"/>
<evidence type="ECO:0000313" key="4">
    <source>
        <dbReference type="EMBL" id="ARF54284.1"/>
    </source>
</evidence>
<evidence type="ECO:0000256" key="2">
    <source>
        <dbReference type="SAM" id="MobiDB-lite"/>
    </source>
</evidence>
<dbReference type="Pfam" id="PF01613">
    <property type="entry name" value="Flavin_Reduct"/>
    <property type="match status" value="1"/>
</dbReference>
<evidence type="ECO:0000313" key="5">
    <source>
        <dbReference type="Proteomes" id="UP000192726"/>
    </source>
</evidence>